<organism evidence="3 4">
    <name type="scientific">Rhizocola hellebori</name>
    <dbReference type="NCBI Taxonomy" id="1392758"/>
    <lineage>
        <taxon>Bacteria</taxon>
        <taxon>Bacillati</taxon>
        <taxon>Actinomycetota</taxon>
        <taxon>Actinomycetes</taxon>
        <taxon>Micromonosporales</taxon>
        <taxon>Micromonosporaceae</taxon>
        <taxon>Rhizocola</taxon>
    </lineage>
</organism>
<evidence type="ECO:0000313" key="4">
    <source>
        <dbReference type="Proteomes" id="UP000612899"/>
    </source>
</evidence>
<dbReference type="EMBL" id="BONY01000045">
    <property type="protein sequence ID" value="GIH08123.1"/>
    <property type="molecule type" value="Genomic_DNA"/>
</dbReference>
<keyword evidence="2" id="KW-1133">Transmembrane helix</keyword>
<evidence type="ECO:0000256" key="1">
    <source>
        <dbReference type="SAM" id="MobiDB-lite"/>
    </source>
</evidence>
<reference evidence="3" key="1">
    <citation type="submission" date="2021-01" db="EMBL/GenBank/DDBJ databases">
        <title>Whole genome shotgun sequence of Rhizocola hellebori NBRC 109834.</title>
        <authorList>
            <person name="Komaki H."/>
            <person name="Tamura T."/>
        </authorList>
    </citation>
    <scope>NUCLEOTIDE SEQUENCE</scope>
    <source>
        <strain evidence="3">NBRC 109834</strain>
    </source>
</reference>
<feature type="region of interest" description="Disordered" evidence="1">
    <location>
        <begin position="131"/>
        <end position="175"/>
    </location>
</feature>
<gene>
    <name evidence="3" type="ORF">Rhe02_61900</name>
</gene>
<sequence>MRRLLGLLVLLYGLLLALNTTAPGLAELAGDKVTAHATGDSASCTAVLARPPFGGLYGNCPASWSGSQGGRLFGADVAARLAADSEVAANTYPLLDDYAVLPPSNSDQVAGIIALLIVLLGIMLLVSERKRRGGGRPGYHDHDSDTDSDSGSDSGESESVGSGGDGGGDSGGSGD</sequence>
<dbReference type="RefSeq" id="WP_203911882.1">
    <property type="nucleotide sequence ID" value="NZ_BONY01000045.1"/>
</dbReference>
<dbReference type="AlphaFoldDB" id="A0A8J3QEE9"/>
<keyword evidence="2" id="KW-0812">Transmembrane</keyword>
<feature type="compositionally biased region" description="Low complexity" evidence="1">
    <location>
        <begin position="151"/>
        <end position="160"/>
    </location>
</feature>
<dbReference type="Proteomes" id="UP000612899">
    <property type="component" value="Unassembled WGS sequence"/>
</dbReference>
<proteinExistence type="predicted"/>
<feature type="compositionally biased region" description="Gly residues" evidence="1">
    <location>
        <begin position="161"/>
        <end position="175"/>
    </location>
</feature>
<keyword evidence="4" id="KW-1185">Reference proteome</keyword>
<feature type="transmembrane region" description="Helical" evidence="2">
    <location>
        <begin position="108"/>
        <end position="126"/>
    </location>
</feature>
<evidence type="ECO:0000313" key="3">
    <source>
        <dbReference type="EMBL" id="GIH08123.1"/>
    </source>
</evidence>
<protein>
    <submittedName>
        <fullName evidence="3">Uncharacterized protein</fullName>
    </submittedName>
</protein>
<evidence type="ECO:0000256" key="2">
    <source>
        <dbReference type="SAM" id="Phobius"/>
    </source>
</evidence>
<comment type="caution">
    <text evidence="3">The sequence shown here is derived from an EMBL/GenBank/DDBJ whole genome shotgun (WGS) entry which is preliminary data.</text>
</comment>
<accession>A0A8J3QEE9</accession>
<name>A0A8J3QEE9_9ACTN</name>
<keyword evidence="2" id="KW-0472">Membrane</keyword>